<name>A0A1I6M451_9EURY</name>
<evidence type="ECO:0000313" key="3">
    <source>
        <dbReference type="EMBL" id="SFS10312.1"/>
    </source>
</evidence>
<gene>
    <name evidence="3" type="ORF">SAMN05216559_3703</name>
</gene>
<evidence type="ECO:0000313" key="4">
    <source>
        <dbReference type="Proteomes" id="UP000199062"/>
    </source>
</evidence>
<dbReference type="AlphaFoldDB" id="A0A1I6M451"/>
<dbReference type="InterPro" id="IPR021309">
    <property type="entry name" value="YgaP-like_TM"/>
</dbReference>
<keyword evidence="1" id="KW-1133">Transmembrane helix</keyword>
<evidence type="ECO:0000259" key="2">
    <source>
        <dbReference type="Pfam" id="PF11127"/>
    </source>
</evidence>
<feature type="transmembrane region" description="Helical" evidence="1">
    <location>
        <begin position="12"/>
        <end position="32"/>
    </location>
</feature>
<sequence>MEYNIGTADRAVRLAVGGLLAALGGASLAGALETGPLVGVLALLVGAVLIGTALTRVCLVYRVLGIDTADAR</sequence>
<dbReference type="Pfam" id="PF11127">
    <property type="entry name" value="YgaP-like_TM"/>
    <property type="match status" value="1"/>
</dbReference>
<dbReference type="EMBL" id="FOZK01000004">
    <property type="protein sequence ID" value="SFS10312.1"/>
    <property type="molecule type" value="Genomic_DNA"/>
</dbReference>
<reference evidence="3 4" key="1">
    <citation type="submission" date="2016-10" db="EMBL/GenBank/DDBJ databases">
        <authorList>
            <person name="de Groot N.N."/>
        </authorList>
    </citation>
    <scope>NUCLEOTIDE SEQUENCE [LARGE SCALE GENOMIC DNA]</scope>
    <source>
        <strain evidence="3 4">CGMCC 1.10457</strain>
    </source>
</reference>
<proteinExistence type="predicted"/>
<keyword evidence="4" id="KW-1185">Reference proteome</keyword>
<organism evidence="3 4">
    <name type="scientific">Halomicrobium zhouii</name>
    <dbReference type="NCBI Taxonomy" id="767519"/>
    <lineage>
        <taxon>Archaea</taxon>
        <taxon>Methanobacteriati</taxon>
        <taxon>Methanobacteriota</taxon>
        <taxon>Stenosarchaea group</taxon>
        <taxon>Halobacteria</taxon>
        <taxon>Halobacteriales</taxon>
        <taxon>Haloarculaceae</taxon>
        <taxon>Halomicrobium</taxon>
    </lineage>
</organism>
<protein>
    <recommendedName>
        <fullName evidence="2">Inner membrane protein YgaP-like transmembrane domain-containing protein</fullName>
    </recommendedName>
</protein>
<accession>A0A1I6M451</accession>
<feature type="domain" description="Inner membrane protein YgaP-like transmembrane" evidence="2">
    <location>
        <begin position="1"/>
        <end position="70"/>
    </location>
</feature>
<dbReference type="RefSeq" id="WP_089818477.1">
    <property type="nucleotide sequence ID" value="NZ_FOZK01000004.1"/>
</dbReference>
<keyword evidence="1" id="KW-0472">Membrane</keyword>
<feature type="transmembrane region" description="Helical" evidence="1">
    <location>
        <begin position="38"/>
        <end position="64"/>
    </location>
</feature>
<keyword evidence="1" id="KW-0812">Transmembrane</keyword>
<dbReference type="Proteomes" id="UP000199062">
    <property type="component" value="Unassembled WGS sequence"/>
</dbReference>
<dbReference type="STRING" id="767519.SAMN05216559_3703"/>
<evidence type="ECO:0000256" key="1">
    <source>
        <dbReference type="SAM" id="Phobius"/>
    </source>
</evidence>